<evidence type="ECO:0000256" key="1">
    <source>
        <dbReference type="ARBA" id="ARBA00004365"/>
    </source>
</evidence>
<keyword evidence="5" id="KW-0964">Secreted</keyword>
<gene>
    <name evidence="9" type="primary">flgK</name>
    <name evidence="9" type="ORF">M0H32_03870</name>
</gene>
<evidence type="ECO:0000256" key="2">
    <source>
        <dbReference type="ARBA" id="ARBA00004613"/>
    </source>
</evidence>
<dbReference type="NCBIfam" id="TIGR02492">
    <property type="entry name" value="flgK_ends"/>
    <property type="match status" value="1"/>
</dbReference>
<evidence type="ECO:0000259" key="8">
    <source>
        <dbReference type="Pfam" id="PF22638"/>
    </source>
</evidence>
<evidence type="ECO:0000259" key="7">
    <source>
        <dbReference type="Pfam" id="PF06429"/>
    </source>
</evidence>
<evidence type="ECO:0000256" key="6">
    <source>
        <dbReference type="ARBA" id="ARBA00023143"/>
    </source>
</evidence>
<proteinExistence type="inferred from homology"/>
<feature type="domain" description="Flagellar basal-body/hook protein C-terminal" evidence="7">
    <location>
        <begin position="456"/>
        <end position="492"/>
    </location>
</feature>
<dbReference type="RefSeq" id="WP_248150896.1">
    <property type="nucleotide sequence ID" value="NZ_JALNMJ010000002.1"/>
</dbReference>
<keyword evidence="9" id="KW-0966">Cell projection</keyword>
<keyword evidence="9" id="KW-0282">Flagellum</keyword>
<dbReference type="EMBL" id="JALNMJ010000002">
    <property type="protein sequence ID" value="MCK7611288.1"/>
    <property type="molecule type" value="Genomic_DNA"/>
</dbReference>
<comment type="subcellular location">
    <subcellularLocation>
        <location evidence="1">Bacterial flagellum</location>
    </subcellularLocation>
    <subcellularLocation>
        <location evidence="2">Secreted</location>
    </subcellularLocation>
</comment>
<evidence type="ECO:0000313" key="9">
    <source>
        <dbReference type="EMBL" id="MCK7611288.1"/>
    </source>
</evidence>
<evidence type="ECO:0000256" key="3">
    <source>
        <dbReference type="ARBA" id="ARBA00009677"/>
    </source>
</evidence>
<name>A0ABT0GPD8_9HYPH</name>
<dbReference type="SUPFAM" id="SSF64518">
    <property type="entry name" value="Phase 1 flagellin"/>
    <property type="match status" value="1"/>
</dbReference>
<dbReference type="PANTHER" id="PTHR30033">
    <property type="entry name" value="FLAGELLAR HOOK-ASSOCIATED PROTEIN 1"/>
    <property type="match status" value="1"/>
</dbReference>
<dbReference type="Pfam" id="PF06429">
    <property type="entry name" value="Flg_bbr_C"/>
    <property type="match status" value="1"/>
</dbReference>
<feature type="domain" description="Flagellar hook-associated protein FlgK helical" evidence="8">
    <location>
        <begin position="105"/>
        <end position="317"/>
    </location>
</feature>
<comment type="caution">
    <text evidence="9">The sequence shown here is derived from an EMBL/GenBank/DDBJ whole genome shotgun (WGS) entry which is preliminary data.</text>
</comment>
<evidence type="ECO:0000313" key="10">
    <source>
        <dbReference type="Proteomes" id="UP001431221"/>
    </source>
</evidence>
<comment type="similarity">
    <text evidence="3">Belongs to the flagella basal body rod proteins family.</text>
</comment>
<keyword evidence="6" id="KW-0975">Bacterial flagellum</keyword>
<dbReference type="InterPro" id="IPR053927">
    <property type="entry name" value="FlgK_helical"/>
</dbReference>
<dbReference type="Pfam" id="PF22638">
    <property type="entry name" value="FlgK_D1"/>
    <property type="match status" value="1"/>
</dbReference>
<dbReference type="InterPro" id="IPR002371">
    <property type="entry name" value="FlgK"/>
</dbReference>
<dbReference type="Proteomes" id="UP001431221">
    <property type="component" value="Unassembled WGS sequence"/>
</dbReference>
<evidence type="ECO:0000256" key="4">
    <source>
        <dbReference type="ARBA" id="ARBA00016244"/>
    </source>
</evidence>
<keyword evidence="10" id="KW-1185">Reference proteome</keyword>
<reference evidence="9" key="1">
    <citation type="submission" date="2022-04" db="EMBL/GenBank/DDBJ databases">
        <title>Roseibium sp. CAU 1639 isolated from mud.</title>
        <authorList>
            <person name="Kim W."/>
        </authorList>
    </citation>
    <scope>NUCLEOTIDE SEQUENCE</scope>
    <source>
        <strain evidence="9">CAU 1639</strain>
    </source>
</reference>
<accession>A0ABT0GPD8</accession>
<protein>
    <recommendedName>
        <fullName evidence="4">Flagellar hook-associated protein 1</fullName>
    </recommendedName>
</protein>
<dbReference type="InterPro" id="IPR010930">
    <property type="entry name" value="Flg_bb/hook_C_dom"/>
</dbReference>
<keyword evidence="9" id="KW-0969">Cilium</keyword>
<evidence type="ECO:0000256" key="5">
    <source>
        <dbReference type="ARBA" id="ARBA00022525"/>
    </source>
</evidence>
<organism evidence="9 10">
    <name type="scientific">Roseibium sediminicola</name>
    <dbReference type="NCBI Taxonomy" id="2933272"/>
    <lineage>
        <taxon>Bacteria</taxon>
        <taxon>Pseudomonadati</taxon>
        <taxon>Pseudomonadota</taxon>
        <taxon>Alphaproteobacteria</taxon>
        <taxon>Hyphomicrobiales</taxon>
        <taxon>Stappiaceae</taxon>
        <taxon>Roseibium</taxon>
    </lineage>
</organism>
<dbReference type="PANTHER" id="PTHR30033:SF1">
    <property type="entry name" value="FLAGELLAR HOOK-ASSOCIATED PROTEIN 1"/>
    <property type="match status" value="1"/>
</dbReference>
<sequence length="496" mass="51997">MSLSVALKVAQSALAARQTESAVISRNISGAQDPGYSRKSVLLSQTYTDGGQAGGLKVDGIGRVTDSALYYSLLQSTSTGTSQEAVLAGLTRMAETTGDTQDQMSAAARLGALKLSLQNFASDPNNTIQSQDVLQASKDMVRTLQSGTALVQDVRANADADMATSVREINTLLSQLEDLNAVIVKGNQSGADVTDALDSRDQVLLNLSEEIGITTLTRSHGDMVVYTDSGVTLFETTAREVSFQPTVVYDATTTGNTVTVDGVPVAGPGAIMEIKSGRLHGLAELRDEVTVTYQSQLDEVARGLIEAFAESDQSGGGNPDQAGLFTWSGGPAMPAAATLVPGLAAEIAVNANADPDQGGSLDRLRDGGISDPFDPNYDYNPSGAAAFSDRLQELVSAFDKDTVFDGGVELDPTDSLSGFAASSVSWLESGRKTMTSNVEVQSVILGRTAENLNNKTGVNIDEEMTLLLEIERSYSAATRLISAVDAMLEDLLAAAR</sequence>